<dbReference type="AlphaFoldDB" id="A0AAD7ASM9"/>
<accession>A0AAD7ASM9</accession>
<evidence type="ECO:0000313" key="2">
    <source>
        <dbReference type="Proteomes" id="UP001218218"/>
    </source>
</evidence>
<gene>
    <name evidence="1" type="ORF">DFH08DRAFT_797973</name>
</gene>
<dbReference type="Proteomes" id="UP001218218">
    <property type="component" value="Unassembled WGS sequence"/>
</dbReference>
<evidence type="ECO:0000313" key="1">
    <source>
        <dbReference type="EMBL" id="KAJ7367140.1"/>
    </source>
</evidence>
<keyword evidence="2" id="KW-1185">Reference proteome</keyword>
<sequence length="112" mass="12850">MAVNSKYLRIAGEQHRIEFIQFTPMWNKSHTARRSNQFGGRNRDVCTNATLGESQMVVGRQREDECGIDRWLYGPLVCQIQRWENSEGAPSECLLHVEIVLNRESMGLLRAG</sequence>
<dbReference type="EMBL" id="JARIHO010000002">
    <property type="protein sequence ID" value="KAJ7367140.1"/>
    <property type="molecule type" value="Genomic_DNA"/>
</dbReference>
<protein>
    <submittedName>
        <fullName evidence="1">Uncharacterized protein</fullName>
    </submittedName>
</protein>
<organism evidence="1 2">
    <name type="scientific">Mycena albidolilacea</name>
    <dbReference type="NCBI Taxonomy" id="1033008"/>
    <lineage>
        <taxon>Eukaryota</taxon>
        <taxon>Fungi</taxon>
        <taxon>Dikarya</taxon>
        <taxon>Basidiomycota</taxon>
        <taxon>Agaricomycotina</taxon>
        <taxon>Agaricomycetes</taxon>
        <taxon>Agaricomycetidae</taxon>
        <taxon>Agaricales</taxon>
        <taxon>Marasmiineae</taxon>
        <taxon>Mycenaceae</taxon>
        <taxon>Mycena</taxon>
    </lineage>
</organism>
<comment type="caution">
    <text evidence="1">The sequence shown here is derived from an EMBL/GenBank/DDBJ whole genome shotgun (WGS) entry which is preliminary data.</text>
</comment>
<reference evidence="1" key="1">
    <citation type="submission" date="2023-03" db="EMBL/GenBank/DDBJ databases">
        <title>Massive genome expansion in bonnet fungi (Mycena s.s.) driven by repeated elements and novel gene families across ecological guilds.</title>
        <authorList>
            <consortium name="Lawrence Berkeley National Laboratory"/>
            <person name="Harder C.B."/>
            <person name="Miyauchi S."/>
            <person name="Viragh M."/>
            <person name="Kuo A."/>
            <person name="Thoen E."/>
            <person name="Andreopoulos B."/>
            <person name="Lu D."/>
            <person name="Skrede I."/>
            <person name="Drula E."/>
            <person name="Henrissat B."/>
            <person name="Morin E."/>
            <person name="Kohler A."/>
            <person name="Barry K."/>
            <person name="LaButti K."/>
            <person name="Morin E."/>
            <person name="Salamov A."/>
            <person name="Lipzen A."/>
            <person name="Mereny Z."/>
            <person name="Hegedus B."/>
            <person name="Baldrian P."/>
            <person name="Stursova M."/>
            <person name="Weitz H."/>
            <person name="Taylor A."/>
            <person name="Grigoriev I.V."/>
            <person name="Nagy L.G."/>
            <person name="Martin F."/>
            <person name="Kauserud H."/>
        </authorList>
    </citation>
    <scope>NUCLEOTIDE SEQUENCE</scope>
    <source>
        <strain evidence="1">CBHHK002</strain>
    </source>
</reference>
<name>A0AAD7ASM9_9AGAR</name>
<proteinExistence type="predicted"/>